<proteinExistence type="predicted"/>
<sequence>SLRLHPTCSLLSTQSTQHALLALSTALAPPGLSLLFPPHSTPPLSSSLSLSMTLPARCSTKVGMYHCLTFMCYSMPMNFTQLRLQLSSCVLTTALIFPSGNISSLCEK</sequence>
<gene>
    <name evidence="1" type="ORF">K503DRAFT_773369</name>
</gene>
<name>A0A1B7MSG9_9AGAM</name>
<reference evidence="1 2" key="1">
    <citation type="submission" date="2016-06" db="EMBL/GenBank/DDBJ databases">
        <title>Comparative genomics of the ectomycorrhizal sister species Rhizopogon vinicolor and Rhizopogon vesiculosus (Basidiomycota: Boletales) reveals a divergence of the mating type B locus.</title>
        <authorList>
            <consortium name="DOE Joint Genome Institute"/>
            <person name="Mujic A.B."/>
            <person name="Kuo A."/>
            <person name="Tritt A."/>
            <person name="Lipzen A."/>
            <person name="Chen C."/>
            <person name="Johnson J."/>
            <person name="Sharma A."/>
            <person name="Barry K."/>
            <person name="Grigoriev I.V."/>
            <person name="Spatafora J.W."/>
        </authorList>
    </citation>
    <scope>NUCLEOTIDE SEQUENCE [LARGE SCALE GENOMIC DNA]</scope>
    <source>
        <strain evidence="1 2">AM-OR11-026</strain>
    </source>
</reference>
<protein>
    <submittedName>
        <fullName evidence="1">Uncharacterized protein</fullName>
    </submittedName>
</protein>
<evidence type="ECO:0000313" key="2">
    <source>
        <dbReference type="Proteomes" id="UP000092154"/>
    </source>
</evidence>
<organism evidence="1 2">
    <name type="scientific">Rhizopogon vinicolor AM-OR11-026</name>
    <dbReference type="NCBI Taxonomy" id="1314800"/>
    <lineage>
        <taxon>Eukaryota</taxon>
        <taxon>Fungi</taxon>
        <taxon>Dikarya</taxon>
        <taxon>Basidiomycota</taxon>
        <taxon>Agaricomycotina</taxon>
        <taxon>Agaricomycetes</taxon>
        <taxon>Agaricomycetidae</taxon>
        <taxon>Boletales</taxon>
        <taxon>Suillineae</taxon>
        <taxon>Rhizopogonaceae</taxon>
        <taxon>Rhizopogon</taxon>
    </lineage>
</organism>
<accession>A0A1B7MSG9</accession>
<evidence type="ECO:0000313" key="1">
    <source>
        <dbReference type="EMBL" id="OAX35545.1"/>
    </source>
</evidence>
<dbReference type="InParanoid" id="A0A1B7MSG9"/>
<dbReference type="AlphaFoldDB" id="A0A1B7MSG9"/>
<keyword evidence="2" id="KW-1185">Reference proteome</keyword>
<dbReference type="EMBL" id="KV448490">
    <property type="protein sequence ID" value="OAX35545.1"/>
    <property type="molecule type" value="Genomic_DNA"/>
</dbReference>
<feature type="non-terminal residue" evidence="1">
    <location>
        <position position="1"/>
    </location>
</feature>
<dbReference type="Proteomes" id="UP000092154">
    <property type="component" value="Unassembled WGS sequence"/>
</dbReference>